<sequence length="659" mass="73487">MKLRKIIVSILLASGVMHFVAQASGISSPDRSITLRAKATDGKLFYSVIFDGKPIINDSRLGVELRGGAFAGDLVVTGSETTSFDETWKPVSGDFSEYRNHYNELTINLEEAVAPQRKMQVILRAYDDGVAFRYVFPEQPSLKTVDFLNEYSAVSIQSENPVAWYAASSTGISGPSQFDAIQGNCRTPFTIEVADDCYVSLHEAAVVNSSDAMLRIGDDQRTLTYVSSMKRPTGAVSAWRTVSIASTAAELVESSLILNLNEPSKVVDTSWIKTGVSLWDWRNHGGVADDGFVYGINTESYIRYIDFAHENGLPFVIIDAEWYGPERDVESDPTTYEHEIDMLQICAHAKKKGVGIWLYINDKALKHFDLDKTLSTYQDWGVVGIKHGFLGGGNQVKNEFSIKVLEKCAEYQIMYNLHEPNKPTGVRRTYPHYISREYVNSMLDSAKRPSATPAEICTFPVVHNLAGPVDRSCGLFDMDDSIARSKVHKQIPSTVVSQAAQCLIFPSGILTLPDMPDAYKRKMDLFEFIKQLPMTWDETRALNLEIGKFVTIARRSGNEWMVASVADESGRSFELALDFLEAGVTYDVTLYEDTDESHYQYAGGQNRAEARKLGVKFVPTPTKRELYQVRKEQLKKGDIIDVKIAPGGGHCLWIRPSKS</sequence>
<feature type="chain" id="PRO_5046960097" evidence="3">
    <location>
        <begin position="24"/>
        <end position="659"/>
    </location>
</feature>
<dbReference type="InterPro" id="IPR052720">
    <property type="entry name" value="Glycosyl_hydrolase_97"/>
</dbReference>
<dbReference type="InterPro" id="IPR014718">
    <property type="entry name" value="GH-type_carb-bd"/>
</dbReference>
<feature type="domain" description="Glycosyl-hydrolase 97 catalytic" evidence="4">
    <location>
        <begin position="283"/>
        <end position="438"/>
    </location>
</feature>
<organism evidence="7 8">
    <name type="scientific">Coraliomargarita algicola</name>
    <dbReference type="NCBI Taxonomy" id="3092156"/>
    <lineage>
        <taxon>Bacteria</taxon>
        <taxon>Pseudomonadati</taxon>
        <taxon>Verrucomicrobiota</taxon>
        <taxon>Opitutia</taxon>
        <taxon>Puniceicoccales</taxon>
        <taxon>Coraliomargaritaceae</taxon>
        <taxon>Coraliomargarita</taxon>
    </lineage>
</organism>
<proteinExistence type="predicted"/>
<dbReference type="InterPro" id="IPR029486">
    <property type="entry name" value="GH97_N"/>
</dbReference>
<dbReference type="Pfam" id="PF14509">
    <property type="entry name" value="GH97_C"/>
    <property type="match status" value="1"/>
</dbReference>
<keyword evidence="8" id="KW-1185">Reference proteome</keyword>
<dbReference type="InterPro" id="IPR029483">
    <property type="entry name" value="GH97_C"/>
</dbReference>
<evidence type="ECO:0000256" key="1">
    <source>
        <dbReference type="ARBA" id="ARBA00022801"/>
    </source>
</evidence>
<evidence type="ECO:0000259" key="5">
    <source>
        <dbReference type="Pfam" id="PF14508"/>
    </source>
</evidence>
<dbReference type="InterPro" id="IPR013785">
    <property type="entry name" value="Aldolase_TIM"/>
</dbReference>
<evidence type="ECO:0000259" key="4">
    <source>
        <dbReference type="Pfam" id="PF10566"/>
    </source>
</evidence>
<dbReference type="Proteomes" id="UP001324993">
    <property type="component" value="Chromosome"/>
</dbReference>
<dbReference type="Gene3D" id="2.70.98.10">
    <property type="match status" value="1"/>
</dbReference>
<evidence type="ECO:0000256" key="2">
    <source>
        <dbReference type="ARBA" id="ARBA00023295"/>
    </source>
</evidence>
<keyword evidence="1 7" id="KW-0378">Hydrolase</keyword>
<dbReference type="EMBL" id="CP138858">
    <property type="protein sequence ID" value="WPJ95930.1"/>
    <property type="molecule type" value="Genomic_DNA"/>
</dbReference>
<feature type="signal peptide" evidence="3">
    <location>
        <begin position="1"/>
        <end position="23"/>
    </location>
</feature>
<dbReference type="RefSeq" id="WP_319832797.1">
    <property type="nucleotide sequence ID" value="NZ_CP138858.1"/>
</dbReference>
<evidence type="ECO:0000256" key="3">
    <source>
        <dbReference type="SAM" id="SignalP"/>
    </source>
</evidence>
<dbReference type="PANTHER" id="PTHR35803">
    <property type="entry name" value="GLUCAN 1,4-ALPHA-GLUCOSIDASE SUSB-RELATED"/>
    <property type="match status" value="1"/>
</dbReference>
<evidence type="ECO:0000259" key="6">
    <source>
        <dbReference type="Pfam" id="PF14509"/>
    </source>
</evidence>
<accession>A0ABZ0RMD4</accession>
<gene>
    <name evidence="7" type="ORF">SH580_21170</name>
</gene>
<dbReference type="InterPro" id="IPR013780">
    <property type="entry name" value="Glyco_hydro_b"/>
</dbReference>
<feature type="domain" description="Glycosyl-hydrolase 97 C-terminal oligomerisation" evidence="6">
    <location>
        <begin position="535"/>
        <end position="654"/>
    </location>
</feature>
<keyword evidence="2" id="KW-0326">Glycosidase</keyword>
<dbReference type="Pfam" id="PF10566">
    <property type="entry name" value="Glyco_hydro_97"/>
    <property type="match status" value="1"/>
</dbReference>
<reference evidence="7 8" key="1">
    <citation type="submission" date="2023-11" db="EMBL/GenBank/DDBJ databases">
        <title>Coraliomargarita sp. nov., isolated from marine algae.</title>
        <authorList>
            <person name="Lee J.K."/>
            <person name="Baek J.H."/>
            <person name="Kim J.M."/>
            <person name="Choi D.G."/>
            <person name="Jeon C.O."/>
        </authorList>
    </citation>
    <scope>NUCLEOTIDE SEQUENCE [LARGE SCALE GENOMIC DNA]</scope>
    <source>
        <strain evidence="7 8">J2-16</strain>
    </source>
</reference>
<dbReference type="Gene3D" id="3.20.20.70">
    <property type="entry name" value="Aldolase class I"/>
    <property type="match status" value="1"/>
</dbReference>
<evidence type="ECO:0000313" key="7">
    <source>
        <dbReference type="EMBL" id="WPJ95930.1"/>
    </source>
</evidence>
<dbReference type="Gene3D" id="2.60.40.1180">
    <property type="entry name" value="Golgi alpha-mannosidase II"/>
    <property type="match status" value="1"/>
</dbReference>
<protein>
    <submittedName>
        <fullName evidence="7">Glycoside hydrolase family 97 catalytic domain-containing protein</fullName>
    </submittedName>
</protein>
<dbReference type="InterPro" id="IPR017853">
    <property type="entry name" value="GH"/>
</dbReference>
<name>A0ABZ0RMD4_9BACT</name>
<dbReference type="Pfam" id="PF14508">
    <property type="entry name" value="GH97_N"/>
    <property type="match status" value="1"/>
</dbReference>
<keyword evidence="3" id="KW-0732">Signal</keyword>
<dbReference type="GO" id="GO:0016787">
    <property type="term" value="F:hydrolase activity"/>
    <property type="evidence" value="ECO:0007669"/>
    <property type="project" value="UniProtKB-KW"/>
</dbReference>
<feature type="domain" description="Glycosyl-hydrolase 97 N-terminal" evidence="5">
    <location>
        <begin position="26"/>
        <end position="263"/>
    </location>
</feature>
<dbReference type="SUPFAM" id="SSF51445">
    <property type="entry name" value="(Trans)glycosidases"/>
    <property type="match status" value="1"/>
</dbReference>
<evidence type="ECO:0000313" key="8">
    <source>
        <dbReference type="Proteomes" id="UP001324993"/>
    </source>
</evidence>
<dbReference type="InterPro" id="IPR019563">
    <property type="entry name" value="GH97_catalytic"/>
</dbReference>